<sequence length="84" mass="9555">MSYNSNAGPSTRDNDIALPDDEHYEDMIRARLAMDKNTQMVITENQTHRTKNTTAAYKSKQRSAGGNKIQQVYNGKRSYREALS</sequence>
<dbReference type="Proteomes" id="UP000717996">
    <property type="component" value="Unassembled WGS sequence"/>
</dbReference>
<gene>
    <name evidence="2" type="ORF">G6F51_014221</name>
</gene>
<evidence type="ECO:0000313" key="2">
    <source>
        <dbReference type="EMBL" id="KAG1529208.1"/>
    </source>
</evidence>
<feature type="region of interest" description="Disordered" evidence="1">
    <location>
        <begin position="42"/>
        <end position="84"/>
    </location>
</feature>
<evidence type="ECO:0000256" key="1">
    <source>
        <dbReference type="SAM" id="MobiDB-lite"/>
    </source>
</evidence>
<proteinExistence type="predicted"/>
<feature type="compositionally biased region" description="Polar residues" evidence="1">
    <location>
        <begin position="52"/>
        <end position="73"/>
    </location>
</feature>
<organism evidence="2 3">
    <name type="scientific">Rhizopus oryzae</name>
    <name type="common">Mucormycosis agent</name>
    <name type="synonym">Rhizopus arrhizus var. delemar</name>
    <dbReference type="NCBI Taxonomy" id="64495"/>
    <lineage>
        <taxon>Eukaryota</taxon>
        <taxon>Fungi</taxon>
        <taxon>Fungi incertae sedis</taxon>
        <taxon>Mucoromycota</taxon>
        <taxon>Mucoromycotina</taxon>
        <taxon>Mucoromycetes</taxon>
        <taxon>Mucorales</taxon>
        <taxon>Mucorineae</taxon>
        <taxon>Rhizopodaceae</taxon>
        <taxon>Rhizopus</taxon>
    </lineage>
</organism>
<reference evidence="2" key="1">
    <citation type="journal article" date="2020" name="Microb. Genom.">
        <title>Genetic diversity of clinical and environmental Mucorales isolates obtained from an investigation of mucormycosis cases among solid organ transplant recipients.</title>
        <authorList>
            <person name="Nguyen M.H."/>
            <person name="Kaul D."/>
            <person name="Muto C."/>
            <person name="Cheng S.J."/>
            <person name="Richter R.A."/>
            <person name="Bruno V.M."/>
            <person name="Liu G."/>
            <person name="Beyhan S."/>
            <person name="Sundermann A.J."/>
            <person name="Mounaud S."/>
            <person name="Pasculle A.W."/>
            <person name="Nierman W.C."/>
            <person name="Driscoll E."/>
            <person name="Cumbie R."/>
            <person name="Clancy C.J."/>
            <person name="Dupont C.L."/>
        </authorList>
    </citation>
    <scope>NUCLEOTIDE SEQUENCE</scope>
    <source>
        <strain evidence="2">GL16</strain>
    </source>
</reference>
<accession>A0A9P6XP18</accession>
<dbReference type="EMBL" id="JAANIT010008510">
    <property type="protein sequence ID" value="KAG1529208.1"/>
    <property type="molecule type" value="Genomic_DNA"/>
</dbReference>
<evidence type="ECO:0000313" key="3">
    <source>
        <dbReference type="Proteomes" id="UP000717996"/>
    </source>
</evidence>
<protein>
    <submittedName>
        <fullName evidence="2">Uncharacterized protein</fullName>
    </submittedName>
</protein>
<dbReference type="AlphaFoldDB" id="A0A9P6XP18"/>
<name>A0A9P6XP18_RHIOR</name>
<comment type="caution">
    <text evidence="2">The sequence shown here is derived from an EMBL/GenBank/DDBJ whole genome shotgun (WGS) entry which is preliminary data.</text>
</comment>